<protein>
    <submittedName>
        <fullName evidence="2">Uncharacterized protein</fullName>
    </submittedName>
</protein>
<evidence type="ECO:0000256" key="1">
    <source>
        <dbReference type="SAM" id="MobiDB-lite"/>
    </source>
</evidence>
<evidence type="ECO:0000313" key="3">
    <source>
        <dbReference type="Proteomes" id="UP000010472"/>
    </source>
</evidence>
<dbReference type="EMBL" id="CP003620">
    <property type="protein sequence ID" value="AFZ14483.1"/>
    <property type="molecule type" value="Genomic_DNA"/>
</dbReference>
<keyword evidence="3" id="KW-1185">Reference proteome</keyword>
<feature type="compositionally biased region" description="Polar residues" evidence="1">
    <location>
        <begin position="50"/>
        <end position="59"/>
    </location>
</feature>
<gene>
    <name evidence="2" type="ORF">Cri9333_3670</name>
</gene>
<proteinExistence type="predicted"/>
<feature type="region of interest" description="Disordered" evidence="1">
    <location>
        <begin position="39"/>
        <end position="67"/>
    </location>
</feature>
<name>K9W2A1_9CYAN</name>
<dbReference type="AlphaFoldDB" id="K9W2A1"/>
<dbReference type="HOGENOM" id="CLU_1265190_0_0_3"/>
<accession>K9W2A1</accession>
<sequence>MKNFSLTSALIMTTTATVVTMLIAAPMLVQPSPAMALPRADREIDGGGNKQNVEASGQPASRKPLTQGLIRQEIKFTDVPRKGGGDADVNSKKGRQTDVSVKTSNLVNHGNHLTIDVTYTIRERAKNYTHLERSETVTLPAPSGSCIVTFGTNKINANYYNPFFGEDHNWYNISNAKNINNSYFEALSIRFDGKGNDDTGNAQLDGTIAIPVKLKKCG</sequence>
<dbReference type="Proteomes" id="UP000010472">
    <property type="component" value="Chromosome"/>
</dbReference>
<evidence type="ECO:0000313" key="2">
    <source>
        <dbReference type="EMBL" id="AFZ14483.1"/>
    </source>
</evidence>
<dbReference type="KEGG" id="cep:Cri9333_3670"/>
<reference evidence="2 3" key="1">
    <citation type="submission" date="2012-06" db="EMBL/GenBank/DDBJ databases">
        <title>Finished chromosome of genome of Crinalium epipsammum PCC 9333.</title>
        <authorList>
            <consortium name="US DOE Joint Genome Institute"/>
            <person name="Gugger M."/>
            <person name="Coursin T."/>
            <person name="Rippka R."/>
            <person name="Tandeau De Marsac N."/>
            <person name="Huntemann M."/>
            <person name="Wei C.-L."/>
            <person name="Han J."/>
            <person name="Detter J.C."/>
            <person name="Han C."/>
            <person name="Tapia R."/>
            <person name="Davenport K."/>
            <person name="Daligault H."/>
            <person name="Erkkila T."/>
            <person name="Gu W."/>
            <person name="Munk A.C.C."/>
            <person name="Teshima H."/>
            <person name="Xu Y."/>
            <person name="Chain P."/>
            <person name="Chen A."/>
            <person name="Krypides N."/>
            <person name="Mavromatis K."/>
            <person name="Markowitz V."/>
            <person name="Szeto E."/>
            <person name="Ivanova N."/>
            <person name="Mikhailova N."/>
            <person name="Ovchinnikova G."/>
            <person name="Pagani I."/>
            <person name="Pati A."/>
            <person name="Goodwin L."/>
            <person name="Peters L."/>
            <person name="Pitluck S."/>
            <person name="Woyke T."/>
            <person name="Kerfeld C."/>
        </authorList>
    </citation>
    <scope>NUCLEOTIDE SEQUENCE [LARGE SCALE GENOMIC DNA]</scope>
    <source>
        <strain evidence="2 3">PCC 9333</strain>
    </source>
</reference>
<organism evidence="2 3">
    <name type="scientific">Crinalium epipsammum PCC 9333</name>
    <dbReference type="NCBI Taxonomy" id="1173022"/>
    <lineage>
        <taxon>Bacteria</taxon>
        <taxon>Bacillati</taxon>
        <taxon>Cyanobacteriota</taxon>
        <taxon>Cyanophyceae</taxon>
        <taxon>Gomontiellales</taxon>
        <taxon>Gomontiellaceae</taxon>
        <taxon>Crinalium</taxon>
    </lineage>
</organism>